<organism evidence="1 2">
    <name type="scientific">Rhodococcus spelaei</name>
    <dbReference type="NCBI Taxonomy" id="2546320"/>
    <lineage>
        <taxon>Bacteria</taxon>
        <taxon>Bacillati</taxon>
        <taxon>Actinomycetota</taxon>
        <taxon>Actinomycetes</taxon>
        <taxon>Mycobacteriales</taxon>
        <taxon>Nocardiaceae</taxon>
        <taxon>Rhodococcus</taxon>
    </lineage>
</organism>
<reference evidence="1 2" key="1">
    <citation type="submission" date="2019-06" db="EMBL/GenBank/DDBJ databases">
        <title>Rhodococcus spaelei sp. nov., isolated from a cave.</title>
        <authorList>
            <person name="Lee S.D."/>
        </authorList>
    </citation>
    <scope>NUCLEOTIDE SEQUENCE [LARGE SCALE GENOMIC DNA]</scope>
    <source>
        <strain evidence="1 2">C9-5</strain>
    </source>
</reference>
<dbReference type="OrthoDB" id="4472556at2"/>
<name>A0A541BAE4_9NOCA</name>
<evidence type="ECO:0000313" key="1">
    <source>
        <dbReference type="EMBL" id="TQF69311.1"/>
    </source>
</evidence>
<dbReference type="EMBL" id="VIGH01000004">
    <property type="protein sequence ID" value="TQF69311.1"/>
    <property type="molecule type" value="Genomic_DNA"/>
</dbReference>
<evidence type="ECO:0000313" key="2">
    <source>
        <dbReference type="Proteomes" id="UP000316256"/>
    </source>
</evidence>
<gene>
    <name evidence="1" type="ORF">FK531_11275</name>
</gene>
<proteinExistence type="predicted"/>
<dbReference type="RefSeq" id="WP_142099244.1">
    <property type="nucleotide sequence ID" value="NZ_VIGH01000004.1"/>
</dbReference>
<comment type="caution">
    <text evidence="1">The sequence shown here is derived from an EMBL/GenBank/DDBJ whole genome shotgun (WGS) entry which is preliminary data.</text>
</comment>
<accession>A0A541BAE4</accession>
<sequence length="103" mass="11051">MTTVTVTVVNATNEELLLDPVESVDRGQPGDLPQRIGPHAMRQFHMNRGLSYLLGGDADRPIYLQVDGAVWGPPTCVIRAAADGSGLEVQVSPAPWLHAHRAA</sequence>
<dbReference type="Proteomes" id="UP000316256">
    <property type="component" value="Unassembled WGS sequence"/>
</dbReference>
<keyword evidence="2" id="KW-1185">Reference proteome</keyword>
<dbReference type="AlphaFoldDB" id="A0A541BAE4"/>
<protein>
    <submittedName>
        <fullName evidence="1">Uncharacterized protein</fullName>
    </submittedName>
</protein>